<evidence type="ECO:0000313" key="11">
    <source>
        <dbReference type="Ensembl" id="ENSCCEP00000002554.1"/>
    </source>
</evidence>
<organism evidence="11 12">
    <name type="scientific">Cyanistes caeruleus</name>
    <name type="common">Eurasian blue tit</name>
    <name type="synonym">Parus caeruleus</name>
    <dbReference type="NCBI Taxonomy" id="156563"/>
    <lineage>
        <taxon>Eukaryota</taxon>
        <taxon>Metazoa</taxon>
        <taxon>Chordata</taxon>
        <taxon>Craniata</taxon>
        <taxon>Vertebrata</taxon>
        <taxon>Euteleostomi</taxon>
        <taxon>Archelosauria</taxon>
        <taxon>Archosauria</taxon>
        <taxon>Dinosauria</taxon>
        <taxon>Saurischia</taxon>
        <taxon>Theropoda</taxon>
        <taxon>Coelurosauria</taxon>
        <taxon>Aves</taxon>
        <taxon>Neognathae</taxon>
        <taxon>Neoaves</taxon>
        <taxon>Telluraves</taxon>
        <taxon>Australaves</taxon>
        <taxon>Passeriformes</taxon>
        <taxon>Paridae</taxon>
        <taxon>Cyanistes</taxon>
    </lineage>
</organism>
<sequence length="253" mass="28496">MSAHCQEHRMQNLRQIQKQMSLLDLRLQMLRDRLCAARHHRCALCCCMHPPRCPARRALSARQDLERRLDRLFSCFNSRTRRLGMMLNSCCNQNCLSLINVKGFDPKEITVVVKDGKVTVAAERKEEHNTCMGKISSYKKYMKEFSLPPGVSEKEVTYSVESNNIVEPPNLAEKCSWLLSHMGTLAPEGPSHQLGQCVPVQPRGPQCQKHPLSAAAGNITLETLMPKESKAEPLCTACKQTASLSQFTFILLS</sequence>
<evidence type="ECO:0000313" key="12">
    <source>
        <dbReference type="Proteomes" id="UP000694410"/>
    </source>
</evidence>
<evidence type="ECO:0000256" key="1">
    <source>
        <dbReference type="ARBA" id="ARBA00001979"/>
    </source>
</evidence>
<evidence type="ECO:0000256" key="2">
    <source>
        <dbReference type="ARBA" id="ARBA00004230"/>
    </source>
</evidence>
<accession>A0A8C0U577</accession>
<gene>
    <name evidence="11" type="primary">ODF1</name>
</gene>
<keyword evidence="9" id="KW-0966">Cell projection</keyword>
<dbReference type="Pfam" id="PF00011">
    <property type="entry name" value="HSP20"/>
    <property type="match status" value="1"/>
</dbReference>
<dbReference type="GO" id="GO:0007283">
    <property type="term" value="P:spermatogenesis"/>
    <property type="evidence" value="ECO:0007669"/>
    <property type="project" value="UniProtKB-KW"/>
</dbReference>
<evidence type="ECO:0000259" key="10">
    <source>
        <dbReference type="Pfam" id="PF00011"/>
    </source>
</evidence>
<evidence type="ECO:0000256" key="5">
    <source>
        <dbReference type="ARBA" id="ARBA00022473"/>
    </source>
</evidence>
<evidence type="ECO:0000256" key="9">
    <source>
        <dbReference type="ARBA" id="ARBA00023069"/>
    </source>
</evidence>
<keyword evidence="8" id="KW-0744">Spermatogenesis</keyword>
<reference evidence="11" key="2">
    <citation type="submission" date="2025-09" db="UniProtKB">
        <authorList>
            <consortium name="Ensembl"/>
        </authorList>
    </citation>
    <scope>IDENTIFICATION</scope>
</reference>
<dbReference type="PANTHER" id="PTHR17125">
    <property type="entry name" value="OUTER DENSE FIBER PROTEIN 1"/>
    <property type="match status" value="1"/>
</dbReference>
<dbReference type="InterPro" id="IPR008978">
    <property type="entry name" value="HSP20-like_chaperone"/>
</dbReference>
<dbReference type="GO" id="GO:0031514">
    <property type="term" value="C:motile cilium"/>
    <property type="evidence" value="ECO:0007669"/>
    <property type="project" value="UniProtKB-SubCell"/>
</dbReference>
<proteinExistence type="predicted"/>
<dbReference type="InterPro" id="IPR037389">
    <property type="entry name" value="ODFP"/>
</dbReference>
<dbReference type="GO" id="GO:0099513">
    <property type="term" value="C:polymeric cytoskeletal fiber"/>
    <property type="evidence" value="ECO:0007669"/>
    <property type="project" value="InterPro"/>
</dbReference>
<reference evidence="11" key="1">
    <citation type="submission" date="2025-08" db="UniProtKB">
        <authorList>
            <consortium name="Ensembl"/>
        </authorList>
    </citation>
    <scope>IDENTIFICATION</scope>
</reference>
<evidence type="ECO:0000256" key="6">
    <source>
        <dbReference type="ARBA" id="ARBA00022782"/>
    </source>
</evidence>
<keyword evidence="9" id="KW-0969">Cilium</keyword>
<comment type="function">
    <text evidence="1">Component of the outer dense fibers (ODF) of spermatozoa. ODF are filamentous structures located on the outside of the axoneme in the midpiece and principal piece of the mammalian sperm tail and may help to maintain the passive elastic structures and elastic recoil of the sperm tail.</text>
</comment>
<evidence type="ECO:0000256" key="4">
    <source>
        <dbReference type="ARBA" id="ARBA00019020"/>
    </source>
</evidence>
<dbReference type="GO" id="GO:0030154">
    <property type="term" value="P:cell differentiation"/>
    <property type="evidence" value="ECO:0007669"/>
    <property type="project" value="UniProtKB-KW"/>
</dbReference>
<dbReference type="SUPFAM" id="SSF49764">
    <property type="entry name" value="HSP20-like chaperones"/>
    <property type="match status" value="1"/>
</dbReference>
<dbReference type="PANTHER" id="PTHR17125:SF2">
    <property type="entry name" value="OUTER DENSE FIBER PROTEIN 1"/>
    <property type="match status" value="1"/>
</dbReference>
<dbReference type="Gene3D" id="2.60.40.790">
    <property type="match status" value="1"/>
</dbReference>
<dbReference type="Proteomes" id="UP000694410">
    <property type="component" value="Unplaced"/>
</dbReference>
<evidence type="ECO:0000256" key="8">
    <source>
        <dbReference type="ARBA" id="ARBA00022871"/>
    </source>
</evidence>
<protein>
    <recommendedName>
        <fullName evidence="4">Outer dense fiber protein 1</fullName>
    </recommendedName>
</protein>
<keyword evidence="6" id="KW-0221">Differentiation</keyword>
<feature type="domain" description="SHSP" evidence="10">
    <location>
        <begin position="99"/>
        <end position="160"/>
    </location>
</feature>
<name>A0A8C0U577_CYACU</name>
<keyword evidence="7" id="KW-0282">Flagellum</keyword>
<dbReference type="GO" id="GO:0005813">
    <property type="term" value="C:centrosome"/>
    <property type="evidence" value="ECO:0007669"/>
    <property type="project" value="UniProtKB-SubCell"/>
</dbReference>
<dbReference type="InterPro" id="IPR002068">
    <property type="entry name" value="A-crystallin/Hsp20_dom"/>
</dbReference>
<keyword evidence="12" id="KW-1185">Reference proteome</keyword>
<keyword evidence="5" id="KW-0217">Developmental protein</keyword>
<evidence type="ECO:0000256" key="7">
    <source>
        <dbReference type="ARBA" id="ARBA00022846"/>
    </source>
</evidence>
<comment type="subcellular location">
    <subcellularLocation>
        <location evidence="2">Cell projection</location>
        <location evidence="2">Cilium</location>
        <location evidence="2">Flagellum</location>
    </subcellularLocation>
    <subcellularLocation>
        <location evidence="3">Cytoplasm</location>
        <location evidence="3">Cytoskeleton</location>
        <location evidence="3">Microtubule organizing center</location>
        <location evidence="3">Centrosome</location>
    </subcellularLocation>
</comment>
<dbReference type="Ensembl" id="ENSCCET00000004206.1">
    <property type="protein sequence ID" value="ENSCCEP00000002554.1"/>
    <property type="gene ID" value="ENSCCEG00000002832.1"/>
</dbReference>
<evidence type="ECO:0000256" key="3">
    <source>
        <dbReference type="ARBA" id="ARBA00004300"/>
    </source>
</evidence>
<dbReference type="AlphaFoldDB" id="A0A8C0U577"/>